<sequence length="321" mass="34429">MKSVVLDGYTLSPGDISWEEVEAFGETLIYDRTGSCDTVARAKGAEVVFTNKTEVGRAEIDALLPELKYIGVLATGYNVVDVAYAHEKGVVVTNVPGYGYDAVAQMVFALILELTNRVAHHDATVKAGKWAECEDFCYWDYPQVGLSGLTLGIFGYGGIGKGVANLARAFGMTVLVHTRTMSEGGDGVTFCDRERLIAESDVITLHCPLTEATHKMVDEAWLASMKETGYLINTSRGAVIDETALASALNTGQIAGAGLDVLDVEPPSPDNPLLAAKNCYITPHIAWATRNARARLMDIAVDNLQQFLAGTPQNTVPPAAR</sequence>
<name>A0ABM7PP20_9BACT</name>
<dbReference type="Pfam" id="PF02826">
    <property type="entry name" value="2-Hacid_dh_C"/>
    <property type="match status" value="1"/>
</dbReference>
<feature type="domain" description="D-isomer specific 2-hydroxyacid dehydrogenase NAD-binding" evidence="6">
    <location>
        <begin position="108"/>
        <end position="286"/>
    </location>
</feature>
<gene>
    <name evidence="7" type="ORF">DSLASN_46690</name>
</gene>
<evidence type="ECO:0000313" key="7">
    <source>
        <dbReference type="EMBL" id="BCS99037.1"/>
    </source>
</evidence>
<keyword evidence="8" id="KW-1185">Reference proteome</keyword>
<proteinExistence type="inferred from homology"/>
<protein>
    <submittedName>
        <fullName evidence="7">Glycerate dehydrogenase</fullName>
    </submittedName>
</protein>
<keyword evidence="2 4" id="KW-0560">Oxidoreductase</keyword>
<dbReference type="InterPro" id="IPR029753">
    <property type="entry name" value="D-isomer_DH_CS"/>
</dbReference>
<dbReference type="InterPro" id="IPR036291">
    <property type="entry name" value="NAD(P)-bd_dom_sf"/>
</dbReference>
<dbReference type="SUPFAM" id="SSF52283">
    <property type="entry name" value="Formate/glycerate dehydrogenase catalytic domain-like"/>
    <property type="match status" value="1"/>
</dbReference>
<dbReference type="Pfam" id="PF00389">
    <property type="entry name" value="2-Hacid_dh"/>
    <property type="match status" value="1"/>
</dbReference>
<dbReference type="EMBL" id="AP024488">
    <property type="protein sequence ID" value="BCS99037.1"/>
    <property type="molecule type" value="Genomic_DNA"/>
</dbReference>
<dbReference type="Proteomes" id="UP001320148">
    <property type="component" value="Chromosome"/>
</dbReference>
<evidence type="ECO:0000256" key="4">
    <source>
        <dbReference type="RuleBase" id="RU003719"/>
    </source>
</evidence>
<dbReference type="CDD" id="cd12162">
    <property type="entry name" value="2-Hacid_dh_4"/>
    <property type="match status" value="1"/>
</dbReference>
<dbReference type="PANTHER" id="PTHR43761:SF1">
    <property type="entry name" value="D-ISOMER SPECIFIC 2-HYDROXYACID DEHYDROGENASE CATALYTIC DOMAIN-CONTAINING PROTEIN-RELATED"/>
    <property type="match status" value="1"/>
</dbReference>
<dbReference type="InterPro" id="IPR050418">
    <property type="entry name" value="D-iso_2-hydroxyacid_DH_PdxB"/>
</dbReference>
<dbReference type="SUPFAM" id="SSF51735">
    <property type="entry name" value="NAD(P)-binding Rossmann-fold domains"/>
    <property type="match status" value="1"/>
</dbReference>
<evidence type="ECO:0000256" key="2">
    <source>
        <dbReference type="ARBA" id="ARBA00023002"/>
    </source>
</evidence>
<dbReference type="InterPro" id="IPR006140">
    <property type="entry name" value="D-isomer_DH_NAD-bd"/>
</dbReference>
<dbReference type="InterPro" id="IPR029752">
    <property type="entry name" value="D-isomer_DH_CS1"/>
</dbReference>
<keyword evidence="3" id="KW-0520">NAD</keyword>
<dbReference type="Gene3D" id="3.40.50.720">
    <property type="entry name" value="NAD(P)-binding Rossmann-like Domain"/>
    <property type="match status" value="2"/>
</dbReference>
<dbReference type="InterPro" id="IPR006139">
    <property type="entry name" value="D-isomer_2_OHA_DH_cat_dom"/>
</dbReference>
<dbReference type="PROSITE" id="PS00671">
    <property type="entry name" value="D_2_HYDROXYACID_DH_3"/>
    <property type="match status" value="1"/>
</dbReference>
<evidence type="ECO:0000313" key="8">
    <source>
        <dbReference type="Proteomes" id="UP001320148"/>
    </source>
</evidence>
<feature type="domain" description="D-isomer specific 2-hydroxyacid dehydrogenase catalytic" evidence="5">
    <location>
        <begin position="23"/>
        <end position="316"/>
    </location>
</feature>
<evidence type="ECO:0000256" key="3">
    <source>
        <dbReference type="ARBA" id="ARBA00023027"/>
    </source>
</evidence>
<dbReference type="PROSITE" id="PS00670">
    <property type="entry name" value="D_2_HYDROXYACID_DH_2"/>
    <property type="match status" value="1"/>
</dbReference>
<dbReference type="RefSeq" id="WP_236890391.1">
    <property type="nucleotide sequence ID" value="NZ_AP024488.1"/>
</dbReference>
<dbReference type="PROSITE" id="PS00065">
    <property type="entry name" value="D_2_HYDROXYACID_DH_1"/>
    <property type="match status" value="1"/>
</dbReference>
<evidence type="ECO:0000259" key="6">
    <source>
        <dbReference type="Pfam" id="PF02826"/>
    </source>
</evidence>
<organism evidence="7 8">
    <name type="scientific">Desulfoluna limicola</name>
    <dbReference type="NCBI Taxonomy" id="2810562"/>
    <lineage>
        <taxon>Bacteria</taxon>
        <taxon>Pseudomonadati</taxon>
        <taxon>Thermodesulfobacteriota</taxon>
        <taxon>Desulfobacteria</taxon>
        <taxon>Desulfobacterales</taxon>
        <taxon>Desulfolunaceae</taxon>
        <taxon>Desulfoluna</taxon>
    </lineage>
</organism>
<evidence type="ECO:0000259" key="5">
    <source>
        <dbReference type="Pfam" id="PF00389"/>
    </source>
</evidence>
<reference evidence="7 8" key="1">
    <citation type="submission" date="2021-02" db="EMBL/GenBank/DDBJ databases">
        <title>Complete genome of Desulfoluna sp. strain ASN36.</title>
        <authorList>
            <person name="Takahashi A."/>
            <person name="Kojima H."/>
            <person name="Fukui M."/>
        </authorList>
    </citation>
    <scope>NUCLEOTIDE SEQUENCE [LARGE SCALE GENOMIC DNA]</scope>
    <source>
        <strain evidence="7 8">ASN36</strain>
    </source>
</reference>
<accession>A0ABM7PP20</accession>
<evidence type="ECO:0000256" key="1">
    <source>
        <dbReference type="ARBA" id="ARBA00005854"/>
    </source>
</evidence>
<comment type="similarity">
    <text evidence="1 4">Belongs to the D-isomer specific 2-hydroxyacid dehydrogenase family.</text>
</comment>
<dbReference type="PANTHER" id="PTHR43761">
    <property type="entry name" value="D-ISOMER SPECIFIC 2-HYDROXYACID DEHYDROGENASE FAMILY PROTEIN (AFU_ORTHOLOGUE AFUA_1G13630)"/>
    <property type="match status" value="1"/>
</dbReference>